<reference evidence="3" key="2">
    <citation type="submission" date="2021-04" db="EMBL/GenBank/DDBJ databases">
        <authorList>
            <person name="Gilroy R."/>
        </authorList>
    </citation>
    <scope>NUCLEOTIDE SEQUENCE</scope>
    <source>
        <strain evidence="3">811</strain>
    </source>
</reference>
<reference evidence="3" key="1">
    <citation type="journal article" date="2021" name="PeerJ">
        <title>Extensive microbial diversity within the chicken gut microbiome revealed by metagenomics and culture.</title>
        <authorList>
            <person name="Gilroy R."/>
            <person name="Ravi A."/>
            <person name="Getino M."/>
            <person name="Pursley I."/>
            <person name="Horton D.L."/>
            <person name="Alikhan N.F."/>
            <person name="Baker D."/>
            <person name="Gharbi K."/>
            <person name="Hall N."/>
            <person name="Watson M."/>
            <person name="Adriaenssens E.M."/>
            <person name="Foster-Nyarko E."/>
            <person name="Jarju S."/>
            <person name="Secka A."/>
            <person name="Antonio M."/>
            <person name="Oren A."/>
            <person name="Chaudhuri R.R."/>
            <person name="La Ragione R."/>
            <person name="Hildebrand F."/>
            <person name="Pallen M.J."/>
        </authorList>
    </citation>
    <scope>NUCLEOTIDE SEQUENCE</scope>
    <source>
        <strain evidence="3">811</strain>
    </source>
</reference>
<dbReference type="SUPFAM" id="SSF52058">
    <property type="entry name" value="L domain-like"/>
    <property type="match status" value="5"/>
</dbReference>
<sequence>MKNIRHLAMTVFLSLLMVLSLGFVLFATAACDKQDAGETLDGTFYADVNGEEYTFDFDGASFTFNVAGKTLTGTYRYDGTTLTLTAEGEETVTAVFADGMLKVTYQGTTYDMLAKTEYTVTYQLNGGTGETSAKVVNGRTLTRPADPTKEGSVFVGWYEDSAFTTVYTFTEPVTADLTLYARFVTDPGTQGFVVSYETGSDYTGEPIADTETVGGRIYASQLPALPAQNGKAFLGWWMSDSQDAAKLTAMVKDGQALDENTTLYAVWDNGAPAVSVTSEGVSWLSMGVNVSYTVTIKAPGGAATSVNGQITSALSQAFDFASAQEGEYTVTVTASGKTTTAYYTNKALARVSLFSVDGFNLAFNAVEGAEYYLVSYECGTVGHTHDSVRTDTNTYDFSDCDMKQGGISFVVQAVAEGYVTSTSAPYVFERHLDQAANLSVNKETDVLTWDAVDNAQYYMVTVKVGDQTFSVRTEEATLALQSYYGDLQIGVVAYAFGYNPSAEGSVQYAKTRLATPANISTSGDTIRWDAVEGAAKYIVTIGDEQFEVTENSFRPDEEDLAAVDSEFTVTVQAIAADAANNSFAGTATLSRKLTNLAYSNGVLSWNPVLGVSQYGVRVNGGEEALVEEASAPVTLTQAGDNVLSVRYYTGSEASDWIDVTVNASVTVTLNTNTGASATESYRYFVAGDKIQLSAEESRLGYTFNGWFTAANGGQKVESGTVSATANVTYYAQWTANTYTVTLAVTESEGYFENGAEHVYSMEVDVTFGSAFSFPVPFSADGTRAFYGWYSEFGGTGIQYTDPEGASLAGRVWNLASDQTFYVRWVEAFTYTMIANPLNPSEKAYSISQGQGIGYLTRVTVPALYNGLPVTTIEGSCFADCAKLVTINIPDSIVSVFTGNEGSNSTGSAFYRCSALTEINVYDASASFTGNYEKFYSSCDGMLIYDNPYGAVELSYVPIGITGEVTIPDTVQTIPLNVFRNTNVTVINVPASVTSIGEHAFNSSKIVEVNFLPAAEGETAQPLTIGSEAFLYSKIVEITLPARLTSFNTDIFTSCNYLEKVHVEKAENSVYTSEDGVVFTDKGATLYYCPAGRTGVYTVGSSVTAIGDRAFYRCTDLEGIVIPGNVSTIGTEAFYGCSGLKSITFQGKAKDPALTIEEYAFYSCSGIKELTLPENLKVLGAYAFGNISGLTTVTVETAIAEIEYSNGAFASEAGTTYVKKLILGPNVALFDVNGVFGSTSLTSVDVDPNNPNYESEDGVLFNKGKTRIVYYPSGRPGSYVLPETVEEIGANVFYNNDNLTSITFGAKISTIGDSAFEGCDLLAAIIFTDSTGTLTIGKKAFFDCTGLTTVTLPTGKDSIVIGDEAFASCIRLASINFPEGVTSIGHAAFNYCKGLTEISLPASLESLAFYSTSYEYTPVFGGTASSEEPESVAAAGTDNIDVFNYCVLLANITVAEGNTHYGAIDGVLYGKNAETGALETLYFSPISNVGVSNKVTIPATVKEVKDRAFYSNQYIKAVDFEEREASSSITFGSEIFSSAGALESVSLPAGVTEIPDYMFRGASLKSIFIPNTVTRIGEGAFFACSTLEEVLFEEGGTAPLVIADGTSESFGSGGSSSYTNYYGAFAGCTSLKEIEFPERTTEIGNYAFYKSTSTVYDGLAVGSGLVSVVIPSTVTRIGQRAFSVSTLQNVTFTAGTSGAMAIEKYAFYRASIINLVMSDTVATIGDYAFQDNEDLVTVSLPVSLTSIGASAFNLCDSLTSVTFAENGKLQIIGTGAFSNDTLLTSANLENCTSITEIGGSAFSSTGLTKVVLPASVTTVGASAFSGCASLTSVEFLTAAAEEGAEPKSNLQSIGNLAFARTALTLIEFPESNSNITLGDYLFSACNTLTDVHLSTSIVDIGSAFTQCMSINTISVAAGNKNYKGHETDPLLLNVEGTTIVLAYGPVTEEGSSGEYTLPEGLQVIGESAFAGQNGIRKLIIPASVTVIEASAFEFCRSLETVEFAEGSLLTEIGKNAFSDCYSLKSINLPEGLAAMGMYAFQNNISLKEIVLPSTLSNIGNYAFKNCVALEKVNVPVLVSATGYTASSLFQDCTSLKDVTFSEDTYWIPSTIFDGCTALTTVAFPATVTEISNANKMFQDSGLQSIDLGGLTEIPNYMFCDSKELTTVDLSKITTIGTYAFQNCAKLVNVDLSKVLSIGNYAFSGCSALEEADLSNATTLGTYVFRNNVALKHVILNDALTTINTSVFSGCTLLATIDVADLTMGETTNNDPGVVTLPSALTTLGKDAFKETAVREVTIPRSIKKLSSSISDTSASSSANVFSGCMQLEKVILHDELTVIGGNTFSKCGSLTTVRYVNSQGEIVGKEGEVTLPESLTVLGNQAFGSGRGTSTTADEGEVGAAFTKVTVPESVKYFGSYAFQDCALLEEAIVLTSASRHGTSSTSYAVYTFDGCTSLKRIVFNDGVTAFGYGVFRNCTSLSTIDVYTPDDGKITENEAGVAVLPSALAYLDYNVFMNTAFRQVTIPRGITKLTSKITSVSTSCSAFSGCTQLETVILHDALQMIGKETFLNCSSLRTIMYLTEDGTLVGEGEEGVGVANLPGSLTMIGDNAFNNTAIEKVIIPESVAKIGDGSFSNCASLKEVQYLTSSVRYNTATSNYATNVFENDTALSKVVLNSEITYLPDSYFLGCSSLTTILLYNPADKTTTGNEGEALLPQSLTELAQNVFKGCSSITKMILPATLETIGTGVFNGMKGLTSLELPEGLTSVGADAFYNTGLTEIEVPASVTSIGDNAFNGLTVTVAEGSQSFAAMNGILMTVTGTILSVPKDITGIGGEFTVPEEVTSINGYALNGITGIAHLTISTDQLSDYSLAYFHGDVTVTLGESKTLASYAFGNYRGTAVILPEGLEAIGDHAFYGASNMETIDIPDTVNSIDRQIFRDCTSLKSVVIPEGVEELGGYTFNNNTSLTSVTLPSTLKVMGNYEFANCTSLTSIVLPEGLQEFGTYLFQNCTALEEVTILSFTETTNFSSSSKPFNGCTALKKVILGDGVTAIPGYLFHEMADLTEIQLPASVTSIGNYAFRSSGLKSIVIPATATSIGTYVFADCTALETVYIPETLTSIGNDAFLNCTSLKTIYTYRLNEEGEMEYVNSFGEGVADLSCVTSLGNNVFENCTALTGVQLADTYEKFGDSVFTGSGLKSVTVPGGLGILYEEAFMNCTSLETVVIGEGITELETSVFKGCTALKSVTLPESLVEIGSSSFNGCTSVEEIVIPASVTSIMASAFAGWTAEQTITAYVYALDSACAWNTSWVTGCLATMNFVVLYSYENDAEVAA</sequence>
<gene>
    <name evidence="3" type="ORF">H9741_05320</name>
</gene>
<feature type="signal peptide" evidence="2">
    <location>
        <begin position="1"/>
        <end position="29"/>
    </location>
</feature>
<dbReference type="InterPro" id="IPR053139">
    <property type="entry name" value="Surface_bspA-like"/>
</dbReference>
<keyword evidence="2" id="KW-0732">Signal</keyword>
<comment type="subcellular location">
    <subcellularLocation>
        <location evidence="1">Cell envelope</location>
    </subcellularLocation>
</comment>
<dbReference type="Gene3D" id="2.60.40.4270">
    <property type="entry name" value="Listeria-Bacteroides repeat domain"/>
    <property type="match status" value="2"/>
</dbReference>
<name>A0A9D1V7Z0_9FIRM</name>
<comment type="caution">
    <text evidence="3">The sequence shown here is derived from an EMBL/GenBank/DDBJ whole genome shotgun (WGS) entry which is preliminary data.</text>
</comment>
<dbReference type="EMBL" id="DXFX01000070">
    <property type="protein sequence ID" value="HIX07867.1"/>
    <property type="molecule type" value="Genomic_DNA"/>
</dbReference>
<dbReference type="PANTHER" id="PTHR45661">
    <property type="entry name" value="SURFACE ANTIGEN"/>
    <property type="match status" value="1"/>
</dbReference>
<dbReference type="Gene3D" id="3.40.50.12480">
    <property type="match status" value="2"/>
</dbReference>
<protein>
    <submittedName>
        <fullName evidence="3">Leucine-rich repeat protein</fullName>
    </submittedName>
</protein>
<dbReference type="Proteomes" id="UP000824204">
    <property type="component" value="Unassembled WGS sequence"/>
</dbReference>
<dbReference type="NCBIfam" id="TIGR02543">
    <property type="entry name" value="List_Bact_rpt"/>
    <property type="match status" value="2"/>
</dbReference>
<evidence type="ECO:0000256" key="2">
    <source>
        <dbReference type="SAM" id="SignalP"/>
    </source>
</evidence>
<dbReference type="Gene3D" id="3.80.10.10">
    <property type="entry name" value="Ribonuclease Inhibitor"/>
    <property type="match status" value="13"/>
</dbReference>
<evidence type="ECO:0000313" key="4">
    <source>
        <dbReference type="Proteomes" id="UP000824204"/>
    </source>
</evidence>
<dbReference type="PANTHER" id="PTHR45661:SF3">
    <property type="entry name" value="IG-LIKE DOMAIN-CONTAINING PROTEIN"/>
    <property type="match status" value="1"/>
</dbReference>
<dbReference type="InterPro" id="IPR026906">
    <property type="entry name" value="LRR_5"/>
</dbReference>
<dbReference type="InterPro" id="IPR042229">
    <property type="entry name" value="Listeria/Bacterioides_rpt_sf"/>
</dbReference>
<dbReference type="Pfam" id="PF13306">
    <property type="entry name" value="LRR_5"/>
    <property type="match status" value="18"/>
</dbReference>
<organism evidence="3 4">
    <name type="scientific">Candidatus Borkfalkia faecipullorum</name>
    <dbReference type="NCBI Taxonomy" id="2838510"/>
    <lineage>
        <taxon>Bacteria</taxon>
        <taxon>Bacillati</taxon>
        <taxon>Bacillota</taxon>
        <taxon>Clostridia</taxon>
        <taxon>Christensenellales</taxon>
        <taxon>Christensenellaceae</taxon>
        <taxon>Candidatus Borkfalkia</taxon>
    </lineage>
</organism>
<evidence type="ECO:0000313" key="3">
    <source>
        <dbReference type="EMBL" id="HIX07867.1"/>
    </source>
</evidence>
<dbReference type="PROSITE" id="PS51257">
    <property type="entry name" value="PROKAR_LIPOPROTEIN"/>
    <property type="match status" value="1"/>
</dbReference>
<dbReference type="InterPro" id="IPR032675">
    <property type="entry name" value="LRR_dom_sf"/>
</dbReference>
<dbReference type="Pfam" id="PF09479">
    <property type="entry name" value="Flg_new"/>
    <property type="match status" value="2"/>
</dbReference>
<proteinExistence type="predicted"/>
<feature type="chain" id="PRO_5039444524" evidence="2">
    <location>
        <begin position="30"/>
        <end position="3331"/>
    </location>
</feature>
<dbReference type="InterPro" id="IPR013378">
    <property type="entry name" value="InlB-like_B-rpt"/>
</dbReference>
<evidence type="ECO:0000256" key="1">
    <source>
        <dbReference type="ARBA" id="ARBA00004196"/>
    </source>
</evidence>
<dbReference type="GO" id="GO:0030313">
    <property type="term" value="C:cell envelope"/>
    <property type="evidence" value="ECO:0007669"/>
    <property type="project" value="UniProtKB-SubCell"/>
</dbReference>
<accession>A0A9D1V7Z0</accession>